<evidence type="ECO:0000313" key="6">
    <source>
        <dbReference type="Proteomes" id="UP001596505"/>
    </source>
</evidence>
<evidence type="ECO:0000259" key="4">
    <source>
        <dbReference type="PROSITE" id="PS50987"/>
    </source>
</evidence>
<dbReference type="InterPro" id="IPR036388">
    <property type="entry name" value="WH-like_DNA-bd_sf"/>
</dbReference>
<evidence type="ECO:0000313" key="5">
    <source>
        <dbReference type="EMBL" id="MFC7391994.1"/>
    </source>
</evidence>
<dbReference type="SMART" id="SM00418">
    <property type="entry name" value="HTH_ARSR"/>
    <property type="match status" value="1"/>
</dbReference>
<proteinExistence type="predicted"/>
<dbReference type="InterPro" id="IPR051081">
    <property type="entry name" value="HTH_MetalResp_TranReg"/>
</dbReference>
<sequence length="98" mass="11090">MTIKQSNLDEKRVKILKALSEVKRIEIIRYLYHEKNQIKNSCGDIGGAIGMNKSNVSYHLKILAEADLVGAGRDGQHKFIKIKEDTFKEFLPGFLATL</sequence>
<dbReference type="PRINTS" id="PR00778">
    <property type="entry name" value="HTHARSR"/>
</dbReference>
<dbReference type="EMBL" id="JBHTCO010000004">
    <property type="protein sequence ID" value="MFC7391994.1"/>
    <property type="molecule type" value="Genomic_DNA"/>
</dbReference>
<dbReference type="Pfam" id="PF01022">
    <property type="entry name" value="HTH_5"/>
    <property type="match status" value="1"/>
</dbReference>
<protein>
    <submittedName>
        <fullName evidence="5">ArsR/SmtB family transcription factor</fullName>
    </submittedName>
</protein>
<dbReference type="Proteomes" id="UP001596505">
    <property type="component" value="Unassembled WGS sequence"/>
</dbReference>
<evidence type="ECO:0000256" key="1">
    <source>
        <dbReference type="ARBA" id="ARBA00023015"/>
    </source>
</evidence>
<evidence type="ECO:0000256" key="3">
    <source>
        <dbReference type="ARBA" id="ARBA00023163"/>
    </source>
</evidence>
<dbReference type="RefSeq" id="WP_380963564.1">
    <property type="nucleotide sequence ID" value="NZ_JBHTCO010000004.1"/>
</dbReference>
<dbReference type="InterPro" id="IPR011991">
    <property type="entry name" value="ArsR-like_HTH"/>
</dbReference>
<dbReference type="CDD" id="cd00090">
    <property type="entry name" value="HTH_ARSR"/>
    <property type="match status" value="1"/>
</dbReference>
<dbReference type="PANTHER" id="PTHR33154">
    <property type="entry name" value="TRANSCRIPTIONAL REGULATOR, ARSR FAMILY"/>
    <property type="match status" value="1"/>
</dbReference>
<keyword evidence="1" id="KW-0805">Transcription regulation</keyword>
<dbReference type="SUPFAM" id="SSF46785">
    <property type="entry name" value="Winged helix' DNA-binding domain"/>
    <property type="match status" value="1"/>
</dbReference>
<dbReference type="PROSITE" id="PS50987">
    <property type="entry name" value="HTH_ARSR_2"/>
    <property type="match status" value="1"/>
</dbReference>
<gene>
    <name evidence="5" type="ORF">ACFQRG_03285</name>
</gene>
<keyword evidence="6" id="KW-1185">Reference proteome</keyword>
<dbReference type="PANTHER" id="PTHR33154:SF25">
    <property type="entry name" value="LMO0101 PROTEIN"/>
    <property type="match status" value="1"/>
</dbReference>
<dbReference type="InterPro" id="IPR001845">
    <property type="entry name" value="HTH_ArsR_DNA-bd_dom"/>
</dbReference>
<reference evidence="6" key="1">
    <citation type="journal article" date="2019" name="Int. J. Syst. Evol. Microbiol.">
        <title>The Global Catalogue of Microorganisms (GCM) 10K type strain sequencing project: providing services to taxonomists for standard genome sequencing and annotation.</title>
        <authorList>
            <consortium name="The Broad Institute Genomics Platform"/>
            <consortium name="The Broad Institute Genome Sequencing Center for Infectious Disease"/>
            <person name="Wu L."/>
            <person name="Ma J."/>
        </authorList>
    </citation>
    <scope>NUCLEOTIDE SEQUENCE [LARGE SCALE GENOMIC DNA]</scope>
    <source>
        <strain evidence="6">CGMCC 1.16305</strain>
    </source>
</reference>
<dbReference type="Gene3D" id="1.10.10.10">
    <property type="entry name" value="Winged helix-like DNA-binding domain superfamily/Winged helix DNA-binding domain"/>
    <property type="match status" value="1"/>
</dbReference>
<organism evidence="5 6">
    <name type="scientific">Scopulibacillus cellulosilyticus</name>
    <dbReference type="NCBI Taxonomy" id="2665665"/>
    <lineage>
        <taxon>Bacteria</taxon>
        <taxon>Bacillati</taxon>
        <taxon>Bacillota</taxon>
        <taxon>Bacilli</taxon>
        <taxon>Bacillales</taxon>
        <taxon>Sporolactobacillaceae</taxon>
        <taxon>Scopulibacillus</taxon>
    </lineage>
</organism>
<feature type="domain" description="HTH arsR-type" evidence="4">
    <location>
        <begin position="4"/>
        <end position="98"/>
    </location>
</feature>
<accession>A0ABW2PS90</accession>
<name>A0ABW2PS90_9BACL</name>
<comment type="caution">
    <text evidence="5">The sequence shown here is derived from an EMBL/GenBank/DDBJ whole genome shotgun (WGS) entry which is preliminary data.</text>
</comment>
<keyword evidence="2" id="KW-0238">DNA-binding</keyword>
<dbReference type="InterPro" id="IPR036390">
    <property type="entry name" value="WH_DNA-bd_sf"/>
</dbReference>
<keyword evidence="3" id="KW-0804">Transcription</keyword>
<evidence type="ECO:0000256" key="2">
    <source>
        <dbReference type="ARBA" id="ARBA00023125"/>
    </source>
</evidence>